<keyword evidence="2" id="KW-1185">Reference proteome</keyword>
<evidence type="ECO:0000313" key="1">
    <source>
        <dbReference type="EMBL" id="KAK3734624.1"/>
    </source>
</evidence>
<reference evidence="1" key="1">
    <citation type="journal article" date="2023" name="G3 (Bethesda)">
        <title>A reference genome for the long-term kleptoplast-retaining sea slug Elysia crispata morphotype clarki.</title>
        <authorList>
            <person name="Eastman K.E."/>
            <person name="Pendleton A.L."/>
            <person name="Shaikh M.A."/>
            <person name="Suttiyut T."/>
            <person name="Ogas R."/>
            <person name="Tomko P."/>
            <person name="Gavelis G."/>
            <person name="Widhalm J.R."/>
            <person name="Wisecaver J.H."/>
        </authorList>
    </citation>
    <scope>NUCLEOTIDE SEQUENCE</scope>
    <source>
        <strain evidence="1">ECLA1</strain>
    </source>
</reference>
<organism evidence="1 2">
    <name type="scientific">Elysia crispata</name>
    <name type="common">lettuce slug</name>
    <dbReference type="NCBI Taxonomy" id="231223"/>
    <lineage>
        <taxon>Eukaryota</taxon>
        <taxon>Metazoa</taxon>
        <taxon>Spiralia</taxon>
        <taxon>Lophotrochozoa</taxon>
        <taxon>Mollusca</taxon>
        <taxon>Gastropoda</taxon>
        <taxon>Heterobranchia</taxon>
        <taxon>Euthyneura</taxon>
        <taxon>Panpulmonata</taxon>
        <taxon>Sacoglossa</taxon>
        <taxon>Placobranchoidea</taxon>
        <taxon>Plakobranchidae</taxon>
        <taxon>Elysia</taxon>
    </lineage>
</organism>
<protein>
    <submittedName>
        <fullName evidence="1">Uncharacterized protein</fullName>
    </submittedName>
</protein>
<evidence type="ECO:0000313" key="2">
    <source>
        <dbReference type="Proteomes" id="UP001283361"/>
    </source>
</evidence>
<dbReference type="Proteomes" id="UP001283361">
    <property type="component" value="Unassembled WGS sequence"/>
</dbReference>
<gene>
    <name evidence="1" type="ORF">RRG08_003531</name>
</gene>
<name>A0AAE0Y6N9_9GAST</name>
<comment type="caution">
    <text evidence="1">The sequence shown here is derived from an EMBL/GenBank/DDBJ whole genome shotgun (WGS) entry which is preliminary data.</text>
</comment>
<sequence length="97" mass="10980">MGREQAENGQQQLSEWSSSTVYGIVPDQRSALSGLYGGLLCLVFRPLSSQSFSKRSFRIRLMAALIVRILRPGSTHKTGPDKEWRGIKLWREVSDKQ</sequence>
<dbReference type="AlphaFoldDB" id="A0AAE0Y6N9"/>
<proteinExistence type="predicted"/>
<accession>A0AAE0Y6N9</accession>
<dbReference type="EMBL" id="JAWDGP010006844">
    <property type="protein sequence ID" value="KAK3734624.1"/>
    <property type="molecule type" value="Genomic_DNA"/>
</dbReference>